<dbReference type="InterPro" id="IPR019476">
    <property type="entry name" value="T4SS_TraD_DNA-bd"/>
</dbReference>
<dbReference type="Proteomes" id="UP000034081">
    <property type="component" value="Unassembled WGS sequence"/>
</dbReference>
<proteinExistence type="predicted"/>
<dbReference type="EMBL" id="LBVL01000021">
    <property type="protein sequence ID" value="KKQ84222.1"/>
    <property type="molecule type" value="Genomic_DNA"/>
</dbReference>
<gene>
    <name evidence="4" type="ORF">UT08_C0021G0004</name>
</gene>
<dbReference type="CDD" id="cd01127">
    <property type="entry name" value="TrwB_TraG_TraD_VirD4"/>
    <property type="match status" value="2"/>
</dbReference>
<dbReference type="InterPro" id="IPR027417">
    <property type="entry name" value="P-loop_NTPase"/>
</dbReference>
<evidence type="ECO:0000259" key="3">
    <source>
        <dbReference type="Pfam" id="PF26449"/>
    </source>
</evidence>
<dbReference type="AlphaFoldDB" id="A0A0G0KZP8"/>
<evidence type="ECO:0000313" key="5">
    <source>
        <dbReference type="Proteomes" id="UP000034081"/>
    </source>
</evidence>
<dbReference type="InterPro" id="IPR051162">
    <property type="entry name" value="T4SS_component"/>
</dbReference>
<protein>
    <submittedName>
        <fullName evidence="4">Uncharacterized protein</fullName>
    </submittedName>
</protein>
<dbReference type="Pfam" id="PF26449">
    <property type="entry name" value="DUF8128"/>
    <property type="match status" value="1"/>
</dbReference>
<dbReference type="PATRIC" id="fig|1618570.3.peg.1352"/>
<feature type="compositionally biased region" description="Polar residues" evidence="1">
    <location>
        <begin position="727"/>
        <end position="737"/>
    </location>
</feature>
<dbReference type="Gene3D" id="3.40.50.300">
    <property type="entry name" value="P-loop containing nucleotide triphosphate hydrolases"/>
    <property type="match status" value="2"/>
</dbReference>
<dbReference type="Pfam" id="PF10412">
    <property type="entry name" value="TrwB_AAD_bind"/>
    <property type="match status" value="1"/>
</dbReference>
<evidence type="ECO:0000256" key="1">
    <source>
        <dbReference type="SAM" id="MobiDB-lite"/>
    </source>
</evidence>
<reference evidence="4 5" key="1">
    <citation type="journal article" date="2015" name="Nature">
        <title>rRNA introns, odd ribosomes, and small enigmatic genomes across a large radiation of phyla.</title>
        <authorList>
            <person name="Brown C.T."/>
            <person name="Hug L.A."/>
            <person name="Thomas B.C."/>
            <person name="Sharon I."/>
            <person name="Castelle C.J."/>
            <person name="Singh A."/>
            <person name="Wilkins M.J."/>
            <person name="Williams K.H."/>
            <person name="Banfield J.F."/>
        </authorList>
    </citation>
    <scope>NUCLEOTIDE SEQUENCE [LARGE SCALE GENOMIC DNA]</scope>
</reference>
<organism evidence="4 5">
    <name type="scientific">Candidatus Woesebacteria bacterium GW2011_GWB1_38_8</name>
    <dbReference type="NCBI Taxonomy" id="1618570"/>
    <lineage>
        <taxon>Bacteria</taxon>
        <taxon>Candidatus Woeseibacteriota</taxon>
    </lineage>
</organism>
<evidence type="ECO:0000259" key="2">
    <source>
        <dbReference type="Pfam" id="PF10412"/>
    </source>
</evidence>
<sequence>MSELTTLLLKLPRNTLVTPEAAQTFLSALTQINYMSAFQKLMGGRPPAFALEIALVNQQIYFLITSHVSLISFIETQIQSNYPLAIIEKINDPLEGIDFSYLSLKLKRGSFYPLAIYNTFQDVDPLSSILAVLSKTLSPDEVILIQYCLESTDGRWQGQGELYASKGAKNPDGTYTDRSDKNIINEKISYPGFHTSIRIVANTKKALTELSSAYGVFSRSDANSLSIKRPPLLNRKKEEIAVRKRSVSDKQVFNIQELATLWHLPSEKIKIPSIVWGSSVLSEPPNNLPTSLGLSDEQKLEINFFAKTLFKNHETIFGIKDPDRLKHIWTVGKTGTGKSTMLANMAIDDFKKGRGVAVIDPHGDLCDDLLDYIPKSRINDTVYFNPADREHPIILNPLEVTNREEAELVASGLMSIFTKVWANVWSARMEYILRNSFMTLTEIPGSTMEDVLKILVNQSFRNKIVAKLEDRALVHFWKEEFEKMPIALQKEAIAPIQNKVGQFVTSPLVRRVIGSPKSTVSLDEVMNGQKILIANLSQGRLGEDNAALLGAMLITKFQLAAMHRVDVAKEQRTPFYLYVDEFQNFATDSFIKILSEARKYGLALTLANQYMGQIPDYVQKAILGNAGTLISFAVGAEDAAIIFKEYAEVFSQNDLVNLQNFQIALKLMIEGHTTRPFLATTLPLPASKNQNREKVIRVSRERWARKTGGKMLDVGSKKEIEPEPTNPLENSETQPQHEGTIFENK</sequence>
<dbReference type="PANTHER" id="PTHR30121:SF11">
    <property type="entry name" value="AAA+ ATPASE DOMAIN-CONTAINING PROTEIN"/>
    <property type="match status" value="1"/>
</dbReference>
<name>A0A0G0KZP8_9BACT</name>
<accession>A0A0G0KZP8</accession>
<dbReference type="PANTHER" id="PTHR30121">
    <property type="entry name" value="UNCHARACTERIZED PROTEIN YJGR-RELATED"/>
    <property type="match status" value="1"/>
</dbReference>
<evidence type="ECO:0000313" key="4">
    <source>
        <dbReference type="EMBL" id="KKQ84222.1"/>
    </source>
</evidence>
<feature type="domain" description="DUF8128" evidence="3">
    <location>
        <begin position="14"/>
        <end position="276"/>
    </location>
</feature>
<comment type="caution">
    <text evidence="4">The sequence shown here is derived from an EMBL/GenBank/DDBJ whole genome shotgun (WGS) entry which is preliminary data.</text>
</comment>
<dbReference type="STRING" id="1618570.UT08_C0021G0004"/>
<feature type="region of interest" description="Disordered" evidence="1">
    <location>
        <begin position="706"/>
        <end position="745"/>
    </location>
</feature>
<dbReference type="InterPro" id="IPR058441">
    <property type="entry name" value="DUF8128"/>
</dbReference>
<dbReference type="SUPFAM" id="SSF52540">
    <property type="entry name" value="P-loop containing nucleoside triphosphate hydrolases"/>
    <property type="match status" value="1"/>
</dbReference>
<feature type="domain" description="Type IV secretion system coupling protein TraD DNA-binding" evidence="2">
    <location>
        <begin position="326"/>
        <end position="640"/>
    </location>
</feature>